<evidence type="ECO:0000259" key="14">
    <source>
        <dbReference type="Pfam" id="PF01292"/>
    </source>
</evidence>
<dbReference type="AlphaFoldDB" id="A0A1I7EJZ0"/>
<feature type="transmembrane region" description="Helical" evidence="13">
    <location>
        <begin position="54"/>
        <end position="75"/>
    </location>
</feature>
<dbReference type="Proteomes" id="UP000674425">
    <property type="component" value="Unassembled WGS sequence"/>
</dbReference>
<dbReference type="EMBL" id="CAJNAU010000020">
    <property type="protein sequence ID" value="CAE6748324.1"/>
    <property type="molecule type" value="Genomic_DNA"/>
</dbReference>
<evidence type="ECO:0000256" key="1">
    <source>
        <dbReference type="ARBA" id="ARBA00001970"/>
    </source>
</evidence>
<accession>A0A1I7EJZ0</accession>
<dbReference type="InterPro" id="IPR016174">
    <property type="entry name" value="Di-haem_cyt_TM"/>
</dbReference>
<feature type="transmembrane region" description="Helical" evidence="13">
    <location>
        <begin position="23"/>
        <end position="42"/>
    </location>
</feature>
<evidence type="ECO:0000256" key="12">
    <source>
        <dbReference type="ARBA" id="ARBA00037975"/>
    </source>
</evidence>
<dbReference type="InterPro" id="IPR052168">
    <property type="entry name" value="Cytochrome_b561_oxidase"/>
</dbReference>
<dbReference type="Gene3D" id="1.20.950.20">
    <property type="entry name" value="Transmembrane di-heme cytochromes, Chain C"/>
    <property type="match status" value="1"/>
</dbReference>
<comment type="similarity">
    <text evidence="12">Belongs to the cytochrome b561 family.</text>
</comment>
<comment type="subcellular location">
    <subcellularLocation>
        <location evidence="2">Cell membrane</location>
        <topology evidence="2">Multi-pass membrane protein</topology>
    </subcellularLocation>
</comment>
<keyword evidence="5" id="KW-0349">Heme</keyword>
<keyword evidence="11 13" id="KW-0472">Membrane</keyword>
<dbReference type="RefSeq" id="WP_234486674.1">
    <property type="nucleotide sequence ID" value="NZ_CAJNAU010000020.1"/>
</dbReference>
<dbReference type="GO" id="GO:0046872">
    <property type="term" value="F:metal ion binding"/>
    <property type="evidence" value="ECO:0007669"/>
    <property type="project" value="UniProtKB-KW"/>
</dbReference>
<reference evidence="15 18" key="2">
    <citation type="submission" date="2021-02" db="EMBL/GenBank/DDBJ databases">
        <authorList>
            <person name="Vanwijnsberghe S."/>
        </authorList>
    </citation>
    <scope>NUCLEOTIDE SEQUENCE [LARGE SCALE GENOMIC DNA]</scope>
    <source>
        <strain evidence="15 18">R-69658</strain>
    </source>
</reference>
<evidence type="ECO:0000313" key="17">
    <source>
        <dbReference type="Proteomes" id="UP000198844"/>
    </source>
</evidence>
<reference evidence="16 17" key="1">
    <citation type="submission" date="2016-10" db="EMBL/GenBank/DDBJ databases">
        <authorList>
            <person name="de Groot N.N."/>
        </authorList>
    </citation>
    <scope>NUCLEOTIDE SEQUENCE [LARGE SCALE GENOMIC DNA]</scope>
    <source>
        <strain evidence="16 17">LMG 27731</strain>
    </source>
</reference>
<dbReference type="SUPFAM" id="SSF81342">
    <property type="entry name" value="Transmembrane di-heme cytochromes"/>
    <property type="match status" value="1"/>
</dbReference>
<name>A0A1I7EJZ0_9BURK</name>
<evidence type="ECO:0000256" key="13">
    <source>
        <dbReference type="SAM" id="Phobius"/>
    </source>
</evidence>
<evidence type="ECO:0000313" key="18">
    <source>
        <dbReference type="Proteomes" id="UP000674425"/>
    </source>
</evidence>
<evidence type="ECO:0000313" key="15">
    <source>
        <dbReference type="EMBL" id="CAE6748324.1"/>
    </source>
</evidence>
<evidence type="ECO:0000256" key="8">
    <source>
        <dbReference type="ARBA" id="ARBA00022982"/>
    </source>
</evidence>
<evidence type="ECO:0000256" key="3">
    <source>
        <dbReference type="ARBA" id="ARBA00022448"/>
    </source>
</evidence>
<dbReference type="GO" id="GO:0022904">
    <property type="term" value="P:respiratory electron transport chain"/>
    <property type="evidence" value="ECO:0007669"/>
    <property type="project" value="InterPro"/>
</dbReference>
<dbReference type="InterPro" id="IPR011577">
    <property type="entry name" value="Cyt_b561_bac/Ni-Hgenase"/>
</dbReference>
<keyword evidence="9 13" id="KW-1133">Transmembrane helix</keyword>
<keyword evidence="6 13" id="KW-0812">Transmembrane</keyword>
<feature type="transmembrane region" description="Helical" evidence="13">
    <location>
        <begin position="95"/>
        <end position="114"/>
    </location>
</feature>
<dbReference type="GO" id="GO:0020037">
    <property type="term" value="F:heme binding"/>
    <property type="evidence" value="ECO:0007669"/>
    <property type="project" value="TreeGrafter"/>
</dbReference>
<feature type="transmembrane region" description="Helical" evidence="13">
    <location>
        <begin position="151"/>
        <end position="174"/>
    </location>
</feature>
<keyword evidence="10" id="KW-0408">Iron</keyword>
<proteinExistence type="inferred from homology"/>
<comment type="cofactor">
    <cofactor evidence="1">
        <name>heme b</name>
        <dbReference type="ChEBI" id="CHEBI:60344"/>
    </cofactor>
</comment>
<sequence length="184" mass="20192">MTMRTDPASFSRYASGYDGVARFLHWLVVLLIAAQFVIGWTMPDIHKDTKPDGLIAWHLGVGATLIAAVVVRIVWRLTHTPAPASLSPFFRVVSHITHGLLYLALVAVPLLGWANASSRGWSVKLLGILPYPSISAVGSPVGHEMGDIHGYLAWVLFALIALHIVAALFHRFVLKDQTLQRMLP</sequence>
<dbReference type="Proteomes" id="UP000198844">
    <property type="component" value="Unassembled WGS sequence"/>
</dbReference>
<evidence type="ECO:0000256" key="7">
    <source>
        <dbReference type="ARBA" id="ARBA00022723"/>
    </source>
</evidence>
<keyword evidence="18" id="KW-1185">Reference proteome</keyword>
<keyword evidence="7" id="KW-0479">Metal-binding</keyword>
<organism evidence="16 17">
    <name type="scientific">Paraburkholderia aspalathi</name>
    <dbReference type="NCBI Taxonomy" id="1324617"/>
    <lineage>
        <taxon>Bacteria</taxon>
        <taxon>Pseudomonadati</taxon>
        <taxon>Pseudomonadota</taxon>
        <taxon>Betaproteobacteria</taxon>
        <taxon>Burkholderiales</taxon>
        <taxon>Burkholderiaceae</taxon>
        <taxon>Paraburkholderia</taxon>
    </lineage>
</organism>
<evidence type="ECO:0000256" key="9">
    <source>
        <dbReference type="ARBA" id="ARBA00022989"/>
    </source>
</evidence>
<dbReference type="EMBL" id="FPBH01000025">
    <property type="protein sequence ID" value="SFU24257.1"/>
    <property type="molecule type" value="Genomic_DNA"/>
</dbReference>
<dbReference type="Pfam" id="PF01292">
    <property type="entry name" value="Ni_hydr_CYTB"/>
    <property type="match status" value="1"/>
</dbReference>
<keyword evidence="4" id="KW-1003">Cell membrane</keyword>
<dbReference type="GO" id="GO:0005886">
    <property type="term" value="C:plasma membrane"/>
    <property type="evidence" value="ECO:0007669"/>
    <property type="project" value="UniProtKB-SubCell"/>
</dbReference>
<protein>
    <submittedName>
        <fullName evidence="16">Cytochrome b561</fullName>
    </submittedName>
</protein>
<evidence type="ECO:0000256" key="10">
    <source>
        <dbReference type="ARBA" id="ARBA00023004"/>
    </source>
</evidence>
<gene>
    <name evidence="15" type="primary">yceJ_4</name>
    <name evidence="15" type="ORF">R69658_02593</name>
    <name evidence="16" type="ORF">SAMN05192563_1025149</name>
</gene>
<feature type="domain" description="Cytochrome b561 bacterial/Ni-hydrogenase" evidence="14">
    <location>
        <begin position="17"/>
        <end position="184"/>
    </location>
</feature>
<dbReference type="GeneID" id="77195069"/>
<dbReference type="PANTHER" id="PTHR30529">
    <property type="entry name" value="CYTOCHROME B561"/>
    <property type="match status" value="1"/>
</dbReference>
<evidence type="ECO:0000256" key="2">
    <source>
        <dbReference type="ARBA" id="ARBA00004651"/>
    </source>
</evidence>
<evidence type="ECO:0000256" key="5">
    <source>
        <dbReference type="ARBA" id="ARBA00022617"/>
    </source>
</evidence>
<dbReference type="PANTHER" id="PTHR30529:SF1">
    <property type="entry name" value="CYTOCHROME B561 HOMOLOG 2"/>
    <property type="match status" value="1"/>
</dbReference>
<evidence type="ECO:0000256" key="11">
    <source>
        <dbReference type="ARBA" id="ARBA00023136"/>
    </source>
</evidence>
<evidence type="ECO:0000313" key="16">
    <source>
        <dbReference type="EMBL" id="SFU24257.1"/>
    </source>
</evidence>
<keyword evidence="3" id="KW-0813">Transport</keyword>
<evidence type="ECO:0000256" key="4">
    <source>
        <dbReference type="ARBA" id="ARBA00022475"/>
    </source>
</evidence>
<dbReference type="GO" id="GO:0009055">
    <property type="term" value="F:electron transfer activity"/>
    <property type="evidence" value="ECO:0007669"/>
    <property type="project" value="InterPro"/>
</dbReference>
<keyword evidence="8" id="KW-0249">Electron transport</keyword>
<evidence type="ECO:0000256" key="6">
    <source>
        <dbReference type="ARBA" id="ARBA00022692"/>
    </source>
</evidence>